<evidence type="ECO:0000256" key="5">
    <source>
        <dbReference type="ARBA" id="ARBA00022676"/>
    </source>
</evidence>
<evidence type="ECO:0000256" key="6">
    <source>
        <dbReference type="ARBA" id="ARBA00022679"/>
    </source>
</evidence>
<dbReference type="Proteomes" id="UP000700596">
    <property type="component" value="Unassembled WGS sequence"/>
</dbReference>
<accession>A0A9P9E4E9</accession>
<evidence type="ECO:0000256" key="9">
    <source>
        <dbReference type="ARBA" id="ARBA00022968"/>
    </source>
</evidence>
<feature type="domain" description="Fringe-like glycosyltransferase" evidence="13">
    <location>
        <begin position="160"/>
        <end position="267"/>
    </location>
</feature>
<dbReference type="EC" id="2.4.1.122" evidence="4"/>
<keyword evidence="15" id="KW-1185">Reference proteome</keyword>
<dbReference type="GO" id="GO:0016020">
    <property type="term" value="C:membrane"/>
    <property type="evidence" value="ECO:0007669"/>
    <property type="project" value="UniProtKB-SubCell"/>
</dbReference>
<evidence type="ECO:0000256" key="7">
    <source>
        <dbReference type="ARBA" id="ARBA00022692"/>
    </source>
</evidence>
<keyword evidence="7" id="KW-0812">Transmembrane</keyword>
<evidence type="ECO:0000256" key="12">
    <source>
        <dbReference type="SAM" id="SignalP"/>
    </source>
</evidence>
<keyword evidence="11" id="KW-0472">Membrane</keyword>
<comment type="caution">
    <text evidence="14">The sequence shown here is derived from an EMBL/GenBank/DDBJ whole genome shotgun (WGS) entry which is preliminary data.</text>
</comment>
<reference evidence="14" key="1">
    <citation type="journal article" date="2021" name="Nat. Commun.">
        <title>Genetic determinants of endophytism in the Arabidopsis root mycobiome.</title>
        <authorList>
            <person name="Mesny F."/>
            <person name="Miyauchi S."/>
            <person name="Thiergart T."/>
            <person name="Pickel B."/>
            <person name="Atanasova L."/>
            <person name="Karlsson M."/>
            <person name="Huettel B."/>
            <person name="Barry K.W."/>
            <person name="Haridas S."/>
            <person name="Chen C."/>
            <person name="Bauer D."/>
            <person name="Andreopoulos W."/>
            <person name="Pangilinan J."/>
            <person name="LaButti K."/>
            <person name="Riley R."/>
            <person name="Lipzen A."/>
            <person name="Clum A."/>
            <person name="Drula E."/>
            <person name="Henrissat B."/>
            <person name="Kohler A."/>
            <person name="Grigoriev I.V."/>
            <person name="Martin F.M."/>
            <person name="Hacquard S."/>
        </authorList>
    </citation>
    <scope>NUCLEOTIDE SEQUENCE</scope>
    <source>
        <strain evidence="14">MPI-CAGE-CH-0243</strain>
    </source>
</reference>
<evidence type="ECO:0000256" key="1">
    <source>
        <dbReference type="ARBA" id="ARBA00004606"/>
    </source>
</evidence>
<keyword evidence="8" id="KW-0547">Nucleotide-binding</keyword>
<protein>
    <recommendedName>
        <fullName evidence="4">N-acetylgalactosaminide beta-1,3-galactosyltransferase</fullName>
        <ecNumber evidence="4">2.4.1.122</ecNumber>
    </recommendedName>
</protein>
<keyword evidence="10" id="KW-1133">Transmembrane helix</keyword>
<keyword evidence="6" id="KW-0808">Transferase</keyword>
<keyword evidence="5" id="KW-0328">Glycosyltransferase</keyword>
<evidence type="ECO:0000256" key="8">
    <source>
        <dbReference type="ARBA" id="ARBA00022741"/>
    </source>
</evidence>
<dbReference type="PANTHER" id="PTHR23033:SF43">
    <property type="entry name" value="APPLE DOMAIN-CONTAINING PROTEIN"/>
    <property type="match status" value="1"/>
</dbReference>
<dbReference type="Pfam" id="PF02434">
    <property type="entry name" value="Fringe"/>
    <property type="match status" value="1"/>
</dbReference>
<feature type="chain" id="PRO_5040402961" description="N-acetylgalactosaminide beta-1,3-galactosyltransferase" evidence="12">
    <location>
        <begin position="34"/>
        <end position="460"/>
    </location>
</feature>
<dbReference type="PANTHER" id="PTHR23033">
    <property type="entry name" value="BETA1,3-GALACTOSYLTRANSFERASE"/>
    <property type="match status" value="1"/>
</dbReference>
<organism evidence="14 15">
    <name type="scientific">Dendryphion nanum</name>
    <dbReference type="NCBI Taxonomy" id="256645"/>
    <lineage>
        <taxon>Eukaryota</taxon>
        <taxon>Fungi</taxon>
        <taxon>Dikarya</taxon>
        <taxon>Ascomycota</taxon>
        <taxon>Pezizomycotina</taxon>
        <taxon>Dothideomycetes</taxon>
        <taxon>Pleosporomycetidae</taxon>
        <taxon>Pleosporales</taxon>
        <taxon>Torulaceae</taxon>
        <taxon>Dendryphion</taxon>
    </lineage>
</organism>
<dbReference type="EMBL" id="JAGMWT010000003">
    <property type="protein sequence ID" value="KAH7132204.1"/>
    <property type="molecule type" value="Genomic_DNA"/>
</dbReference>
<dbReference type="OrthoDB" id="414175at2759"/>
<proteinExistence type="inferred from homology"/>
<comment type="similarity">
    <text evidence="3">Belongs to the glycosyltransferase 31 family. Beta3-Gal-T subfamily.</text>
</comment>
<evidence type="ECO:0000313" key="15">
    <source>
        <dbReference type="Proteomes" id="UP000700596"/>
    </source>
</evidence>
<evidence type="ECO:0000313" key="14">
    <source>
        <dbReference type="EMBL" id="KAH7132204.1"/>
    </source>
</evidence>
<evidence type="ECO:0000259" key="13">
    <source>
        <dbReference type="Pfam" id="PF02434"/>
    </source>
</evidence>
<dbReference type="Gene3D" id="3.90.550.50">
    <property type="match status" value="1"/>
</dbReference>
<gene>
    <name evidence="14" type="ORF">B0J11DRAFT_219836</name>
</gene>
<evidence type="ECO:0000256" key="10">
    <source>
        <dbReference type="ARBA" id="ARBA00022989"/>
    </source>
</evidence>
<dbReference type="InterPro" id="IPR003378">
    <property type="entry name" value="Fringe-like_glycosylTrfase"/>
</dbReference>
<dbReference type="GO" id="GO:0016263">
    <property type="term" value="F:glycoprotein-N-acetylgalactosamine 3-beta-galactosyltransferase activity"/>
    <property type="evidence" value="ECO:0007669"/>
    <property type="project" value="UniProtKB-EC"/>
</dbReference>
<sequence>MIKMVLMRLSRRPWKFLFPVLLLFFFALTISRSGQPTHEAKPYYKTRTKSYFPPQKSKTSSVDPDYCGSFPKHLLDDIQITLKTEGASREQTKRHLETVSSCITNLIIVSDHEEKIGDYHVIDVLADLRASYAVNNTDFQAYLEQKKALSEGDTLTLTKKHKLDRFKFLPMVDKAYEMNRKAKWYVFLESDVYFFWDTLFRLLDQHDYSEPHYFGDGRKSGDKRFGSSGAGFVLSQGLVKSLLPPKPTGGVIKLSDRYEQLAKDDCCGDQVLAKAIYNATEIHLEGLYPTFSGESLKSLKVDKDKWCVPLLSIHHVDPADMEAIWKWERTRTYNTKPLVYSSLLAYTHSFLREGASKEWWDNLSVAPVPNDRPAHRNSGSCGSECGIDGNCLQWSYSQTVCRHANYIKLGNAVDRENGGQGEFVSGWDLGKMKQLGFKTDQESDINDTCEEATWLTPVKE</sequence>
<feature type="signal peptide" evidence="12">
    <location>
        <begin position="1"/>
        <end position="33"/>
    </location>
</feature>
<comment type="subcellular location">
    <subcellularLocation>
        <location evidence="1">Membrane</location>
        <topology evidence="1">Single-pass type II membrane protein</topology>
    </subcellularLocation>
</comment>
<evidence type="ECO:0000256" key="3">
    <source>
        <dbReference type="ARBA" id="ARBA00006462"/>
    </source>
</evidence>
<evidence type="ECO:0000256" key="2">
    <source>
        <dbReference type="ARBA" id="ARBA00004922"/>
    </source>
</evidence>
<keyword evidence="12" id="KW-0732">Signal</keyword>
<dbReference type="InterPro" id="IPR026050">
    <property type="entry name" value="C1GALT1/C1GALT1_chp1"/>
</dbReference>
<name>A0A9P9E4E9_9PLEO</name>
<dbReference type="AlphaFoldDB" id="A0A9P9E4E9"/>
<evidence type="ECO:0000256" key="11">
    <source>
        <dbReference type="ARBA" id="ARBA00023136"/>
    </source>
</evidence>
<dbReference type="GO" id="GO:0000166">
    <property type="term" value="F:nucleotide binding"/>
    <property type="evidence" value="ECO:0007669"/>
    <property type="project" value="UniProtKB-KW"/>
</dbReference>
<evidence type="ECO:0000256" key="4">
    <source>
        <dbReference type="ARBA" id="ARBA00012557"/>
    </source>
</evidence>
<comment type="pathway">
    <text evidence="2">Protein modification; protein glycosylation.</text>
</comment>
<keyword evidence="9" id="KW-0735">Signal-anchor</keyword>